<feature type="transmembrane region" description="Helical" evidence="1">
    <location>
        <begin position="126"/>
        <end position="147"/>
    </location>
</feature>
<dbReference type="EMBL" id="BSNI01000002">
    <property type="protein sequence ID" value="GLQ16695.1"/>
    <property type="molecule type" value="Genomic_DNA"/>
</dbReference>
<proteinExistence type="predicted"/>
<keyword evidence="3" id="KW-1185">Reference proteome</keyword>
<protein>
    <recommendedName>
        <fullName evidence="4">DUF1761 domain-containing protein</fullName>
    </recommendedName>
</protein>
<organism evidence="2 3">
    <name type="scientific">Maritalea porphyrae</name>
    <dbReference type="NCBI Taxonomy" id="880732"/>
    <lineage>
        <taxon>Bacteria</taxon>
        <taxon>Pseudomonadati</taxon>
        <taxon>Pseudomonadota</taxon>
        <taxon>Alphaproteobacteria</taxon>
        <taxon>Hyphomicrobiales</taxon>
        <taxon>Devosiaceae</taxon>
        <taxon>Maritalea</taxon>
    </lineage>
</organism>
<feature type="transmembrane region" description="Helical" evidence="1">
    <location>
        <begin position="91"/>
        <end position="114"/>
    </location>
</feature>
<reference evidence="2" key="1">
    <citation type="journal article" date="2014" name="Int. J. Syst. Evol. Microbiol.">
        <title>Complete genome of a new Firmicutes species belonging to the dominant human colonic microbiota ('Ruminococcus bicirculans') reveals two chromosomes and a selective capacity to utilize plant glucans.</title>
        <authorList>
            <consortium name="NISC Comparative Sequencing Program"/>
            <person name="Wegmann U."/>
            <person name="Louis P."/>
            <person name="Goesmann A."/>
            <person name="Henrissat B."/>
            <person name="Duncan S.H."/>
            <person name="Flint H.J."/>
        </authorList>
    </citation>
    <scope>NUCLEOTIDE SEQUENCE</scope>
    <source>
        <strain evidence="2">NBRC 107169</strain>
    </source>
</reference>
<keyword evidence="1" id="KW-0812">Transmembrane</keyword>
<evidence type="ECO:0000256" key="1">
    <source>
        <dbReference type="SAM" id="Phobius"/>
    </source>
</evidence>
<accession>A0ABQ5UN29</accession>
<comment type="caution">
    <text evidence="2">The sequence shown here is derived from an EMBL/GenBank/DDBJ whole genome shotgun (WGS) entry which is preliminary data.</text>
</comment>
<evidence type="ECO:0000313" key="3">
    <source>
        <dbReference type="Proteomes" id="UP001161405"/>
    </source>
</evidence>
<name>A0ABQ5UN29_9HYPH</name>
<sequence length="148" mass="16131">MGDFGDMSHFADINWLAVLLATVASMALGMAWYTILGNQWMAALGKTREELMPEGKNASMPFVIAGVCQLVMVYFMLLLTRSIMDTSAVDIQVWDAVLVGAHMWFGFVLTSTLLNHAYQGQKLSLTIIDTGYLLGVLLVQGVVIGLLA</sequence>
<evidence type="ECO:0000313" key="2">
    <source>
        <dbReference type="EMBL" id="GLQ16695.1"/>
    </source>
</evidence>
<dbReference type="Pfam" id="PF08570">
    <property type="entry name" value="DUF1761"/>
    <property type="match status" value="1"/>
</dbReference>
<feature type="transmembrane region" description="Helical" evidence="1">
    <location>
        <begin position="57"/>
        <end position="79"/>
    </location>
</feature>
<gene>
    <name evidence="2" type="ORF">GCM10007879_09440</name>
</gene>
<keyword evidence="1" id="KW-1133">Transmembrane helix</keyword>
<feature type="transmembrane region" description="Helical" evidence="1">
    <location>
        <begin position="15"/>
        <end position="36"/>
    </location>
</feature>
<dbReference type="Proteomes" id="UP001161405">
    <property type="component" value="Unassembled WGS sequence"/>
</dbReference>
<keyword evidence="1" id="KW-0472">Membrane</keyword>
<dbReference type="InterPro" id="IPR013879">
    <property type="entry name" value="DUF1761"/>
</dbReference>
<evidence type="ECO:0008006" key="4">
    <source>
        <dbReference type="Google" id="ProtNLM"/>
    </source>
</evidence>
<reference evidence="2" key="2">
    <citation type="submission" date="2023-01" db="EMBL/GenBank/DDBJ databases">
        <title>Draft genome sequence of Maritalea porphyrae strain NBRC 107169.</title>
        <authorList>
            <person name="Sun Q."/>
            <person name="Mori K."/>
        </authorList>
    </citation>
    <scope>NUCLEOTIDE SEQUENCE</scope>
    <source>
        <strain evidence="2">NBRC 107169</strain>
    </source>
</reference>